<keyword evidence="3 7" id="KW-1003">Cell membrane</keyword>
<keyword evidence="4 8" id="KW-0812">Transmembrane</keyword>
<feature type="transmembrane region" description="Helical" evidence="8">
    <location>
        <begin position="196"/>
        <end position="215"/>
    </location>
</feature>
<dbReference type="PIRSF" id="PIRSF500217">
    <property type="entry name" value="AlgI"/>
    <property type="match status" value="1"/>
</dbReference>
<feature type="transmembrane region" description="Helical" evidence="8">
    <location>
        <begin position="445"/>
        <end position="467"/>
    </location>
</feature>
<keyword evidence="7" id="KW-0808">Transferase</keyword>
<dbReference type="PANTHER" id="PTHR13285:SF18">
    <property type="entry name" value="PROTEIN-CYSTEINE N-PALMITOYLTRANSFERASE RASP"/>
    <property type="match status" value="1"/>
</dbReference>
<dbReference type="InterPro" id="IPR004299">
    <property type="entry name" value="MBOAT_fam"/>
</dbReference>
<keyword evidence="10" id="KW-1185">Reference proteome</keyword>
<accession>A0A4U8RY88</accession>
<gene>
    <name evidence="9" type="ORF">LS75_006525</name>
</gene>
<dbReference type="InterPro" id="IPR024194">
    <property type="entry name" value="Ac/AlaTfrase_AlgI/DltB"/>
</dbReference>
<evidence type="ECO:0000256" key="3">
    <source>
        <dbReference type="ARBA" id="ARBA00022475"/>
    </source>
</evidence>
<feature type="transmembrane region" description="Helical" evidence="8">
    <location>
        <begin position="363"/>
        <end position="385"/>
    </location>
</feature>
<feature type="transmembrane region" description="Helical" evidence="8">
    <location>
        <begin position="5"/>
        <end position="22"/>
    </location>
</feature>
<evidence type="ECO:0000256" key="4">
    <source>
        <dbReference type="ARBA" id="ARBA00022692"/>
    </source>
</evidence>
<sequence>MSFFCFEFSVILLLFFIVYWSIKSLTMRNFALLCFNYLIIYLFSPYFALIVFIYTCFVYVLAFFIDTMRTKFAFLSCVFLALLFLCFFKYYAYIKDDFDALLTLLGLDFFDIDIIFPMGISFYTFASITYLRAVYEEAKKLAQDKYYQEENPALEGFFTLATYLSFFATFVAGPIMRSKDFFTQYHSQRVFGNIDLILALLLFGLVKKVLIANYLGIYSAPILNAPFDYHALELLCAAFAYSVQLYCDFSGYVNLVCAFGLMLGFTLPPNFNMPYMAKNLKDFWNRWHISLSTFIRDYIYIPLGGNKRGVFYTQVFVLIAFGLSGLWHGNTLSFLIWGLLHGVGVIWLNMLKILEIDLQDFPFVGAFITFIYVSFCWIFFYYHSLDEVRGFFIAFYQGFATSAPLYTWWLLGTFLVCFLCYPLMRGSLTFTQKCLSFIPYLIKPFILTIIIALLIVIMPAGIPHFIYASF</sequence>
<comment type="similarity">
    <text evidence="2 7">Belongs to the membrane-bound acyltransferase family.</text>
</comment>
<dbReference type="EMBL" id="JRPF02000007">
    <property type="protein sequence ID" value="TLD78260.1"/>
    <property type="molecule type" value="Genomic_DNA"/>
</dbReference>
<evidence type="ECO:0000313" key="9">
    <source>
        <dbReference type="EMBL" id="TLD78260.1"/>
    </source>
</evidence>
<feature type="transmembrane region" description="Helical" evidence="8">
    <location>
        <begin position="334"/>
        <end position="351"/>
    </location>
</feature>
<feature type="transmembrane region" description="Helical" evidence="8">
    <location>
        <begin position="72"/>
        <end position="94"/>
    </location>
</feature>
<feature type="transmembrane region" description="Helical" evidence="8">
    <location>
        <begin position="156"/>
        <end position="176"/>
    </location>
</feature>
<comment type="subcellular location">
    <subcellularLocation>
        <location evidence="1">Cell membrane</location>
        <topology evidence="1">Multi-pass membrane protein</topology>
    </subcellularLocation>
</comment>
<dbReference type="GeneID" id="78150478"/>
<evidence type="ECO:0000313" key="10">
    <source>
        <dbReference type="Proteomes" id="UP000029925"/>
    </source>
</evidence>
<feature type="transmembrane region" description="Helical" evidence="8">
    <location>
        <begin position="252"/>
        <end position="271"/>
    </location>
</feature>
<dbReference type="InterPro" id="IPR028362">
    <property type="entry name" value="AlgI"/>
</dbReference>
<evidence type="ECO:0000256" key="6">
    <source>
        <dbReference type="ARBA" id="ARBA00023136"/>
    </source>
</evidence>
<dbReference type="RefSeq" id="WP_034325884.1">
    <property type="nucleotide sequence ID" value="NZ_CAJTQN010000008.1"/>
</dbReference>
<dbReference type="GO" id="GO:0005886">
    <property type="term" value="C:plasma membrane"/>
    <property type="evidence" value="ECO:0007669"/>
    <property type="project" value="UniProtKB-SubCell"/>
</dbReference>
<dbReference type="PIRSF" id="PIRSF016636">
    <property type="entry name" value="AlgI_DltB"/>
    <property type="match status" value="1"/>
</dbReference>
<dbReference type="GO" id="GO:0042121">
    <property type="term" value="P:alginic acid biosynthetic process"/>
    <property type="evidence" value="ECO:0007669"/>
    <property type="project" value="InterPro"/>
</dbReference>
<dbReference type="Pfam" id="PF03062">
    <property type="entry name" value="MBOAT"/>
    <property type="match status" value="1"/>
</dbReference>
<organism evidence="9 10">
    <name type="scientific">Helicobacter typhlonius</name>
    <dbReference type="NCBI Taxonomy" id="76936"/>
    <lineage>
        <taxon>Bacteria</taxon>
        <taxon>Pseudomonadati</taxon>
        <taxon>Campylobacterota</taxon>
        <taxon>Epsilonproteobacteria</taxon>
        <taxon>Campylobacterales</taxon>
        <taxon>Helicobacteraceae</taxon>
        <taxon>Helicobacter</taxon>
    </lineage>
</organism>
<dbReference type="Proteomes" id="UP000029925">
    <property type="component" value="Unassembled WGS sequence"/>
</dbReference>
<protein>
    <submittedName>
        <fullName evidence="9">MBOAT family protein</fullName>
    </submittedName>
</protein>
<comment type="caution">
    <text evidence="9">The sequence shown here is derived from an EMBL/GenBank/DDBJ whole genome shotgun (WGS) entry which is preliminary data.</text>
</comment>
<evidence type="ECO:0000256" key="7">
    <source>
        <dbReference type="PIRNR" id="PIRNR016636"/>
    </source>
</evidence>
<dbReference type="GO" id="GO:0016746">
    <property type="term" value="F:acyltransferase activity"/>
    <property type="evidence" value="ECO:0007669"/>
    <property type="project" value="UniProtKB-KW"/>
</dbReference>
<dbReference type="OrthoDB" id="139172at2"/>
<feature type="transmembrane region" description="Helical" evidence="8">
    <location>
        <begin position="114"/>
        <end position="135"/>
    </location>
</feature>
<name>A0A4U8RY88_9HELI</name>
<feature type="transmembrane region" description="Helical" evidence="8">
    <location>
        <begin position="405"/>
        <end position="424"/>
    </location>
</feature>
<feature type="transmembrane region" description="Helical" evidence="8">
    <location>
        <begin position="309"/>
        <end position="328"/>
    </location>
</feature>
<feature type="transmembrane region" description="Helical" evidence="8">
    <location>
        <begin position="42"/>
        <end position="65"/>
    </location>
</feature>
<reference evidence="9 10" key="1">
    <citation type="journal article" date="2014" name="Genome Announc.">
        <title>Draft genome sequences of eight enterohepatic helicobacter species isolated from both laboratory and wild rodents.</title>
        <authorList>
            <person name="Sheh A."/>
            <person name="Shen Z."/>
            <person name="Fox J.G."/>
        </authorList>
    </citation>
    <scope>NUCLEOTIDE SEQUENCE [LARGE SCALE GENOMIC DNA]</scope>
    <source>
        <strain evidence="9 10">MIT 98-6810</strain>
    </source>
</reference>
<proteinExistence type="inferred from homology"/>
<keyword evidence="6 7" id="KW-0472">Membrane</keyword>
<evidence type="ECO:0000256" key="2">
    <source>
        <dbReference type="ARBA" id="ARBA00010323"/>
    </source>
</evidence>
<dbReference type="PANTHER" id="PTHR13285">
    <property type="entry name" value="ACYLTRANSFERASE"/>
    <property type="match status" value="1"/>
</dbReference>
<dbReference type="InterPro" id="IPR051085">
    <property type="entry name" value="MB_O-acyltransferase"/>
</dbReference>
<dbReference type="STRING" id="76936.BN2458_PEG0113"/>
<keyword evidence="7" id="KW-0012">Acyltransferase</keyword>
<dbReference type="AlphaFoldDB" id="A0A4U8RY88"/>
<evidence type="ECO:0000256" key="5">
    <source>
        <dbReference type="ARBA" id="ARBA00022989"/>
    </source>
</evidence>
<keyword evidence="5 8" id="KW-1133">Transmembrane helix</keyword>
<evidence type="ECO:0000256" key="1">
    <source>
        <dbReference type="ARBA" id="ARBA00004651"/>
    </source>
</evidence>
<evidence type="ECO:0000256" key="8">
    <source>
        <dbReference type="SAM" id="Phobius"/>
    </source>
</evidence>